<feature type="transmembrane region" description="Helical" evidence="10">
    <location>
        <begin position="315"/>
        <end position="337"/>
    </location>
</feature>
<keyword evidence="6 10" id="KW-0812">Transmembrane</keyword>
<feature type="transmembrane region" description="Helical" evidence="10">
    <location>
        <begin position="48"/>
        <end position="72"/>
    </location>
</feature>
<dbReference type="InterPro" id="IPR051327">
    <property type="entry name" value="MATE_MepA_subfamily"/>
</dbReference>
<evidence type="ECO:0000256" key="8">
    <source>
        <dbReference type="ARBA" id="ARBA00023136"/>
    </source>
</evidence>
<evidence type="ECO:0000256" key="7">
    <source>
        <dbReference type="ARBA" id="ARBA00022989"/>
    </source>
</evidence>
<dbReference type="InterPro" id="IPR048279">
    <property type="entry name" value="MdtK-like"/>
</dbReference>
<evidence type="ECO:0000256" key="6">
    <source>
        <dbReference type="ARBA" id="ARBA00022692"/>
    </source>
</evidence>
<dbReference type="EMBL" id="JBHUEH010000032">
    <property type="protein sequence ID" value="MFD1887848.1"/>
    <property type="molecule type" value="Genomic_DNA"/>
</dbReference>
<name>A0ABW4RNM6_9BACL</name>
<evidence type="ECO:0000313" key="11">
    <source>
        <dbReference type="EMBL" id="MFD1887848.1"/>
    </source>
</evidence>
<evidence type="ECO:0000313" key="12">
    <source>
        <dbReference type="Proteomes" id="UP001597233"/>
    </source>
</evidence>
<protein>
    <recommendedName>
        <fullName evidence="3">Multidrug export protein MepA</fullName>
    </recommendedName>
</protein>
<dbReference type="NCBIfam" id="TIGR00797">
    <property type="entry name" value="matE"/>
    <property type="match status" value="1"/>
</dbReference>
<comment type="caution">
    <text evidence="11">The sequence shown here is derived from an EMBL/GenBank/DDBJ whole genome shotgun (WGS) entry which is preliminary data.</text>
</comment>
<dbReference type="Pfam" id="PF01554">
    <property type="entry name" value="MatE"/>
    <property type="match status" value="2"/>
</dbReference>
<feature type="transmembrane region" description="Helical" evidence="10">
    <location>
        <begin position="169"/>
        <end position="190"/>
    </location>
</feature>
<comment type="subcellular location">
    <subcellularLocation>
        <location evidence="1">Cell membrane</location>
        <topology evidence="1">Multi-pass membrane protein</topology>
    </subcellularLocation>
</comment>
<dbReference type="RefSeq" id="WP_347323866.1">
    <property type="nucleotide sequence ID" value="NZ_JBCGUH010000002.1"/>
</dbReference>
<feature type="transmembrane region" description="Helical" evidence="10">
    <location>
        <begin position="417"/>
        <end position="437"/>
    </location>
</feature>
<dbReference type="InterPro" id="IPR002528">
    <property type="entry name" value="MATE_fam"/>
</dbReference>
<dbReference type="PANTHER" id="PTHR43823">
    <property type="entry name" value="SPORULATION PROTEIN YKVU"/>
    <property type="match status" value="1"/>
</dbReference>
<evidence type="ECO:0000256" key="5">
    <source>
        <dbReference type="ARBA" id="ARBA00022475"/>
    </source>
</evidence>
<dbReference type="Proteomes" id="UP001597233">
    <property type="component" value="Unassembled WGS sequence"/>
</dbReference>
<dbReference type="PANTHER" id="PTHR43823:SF3">
    <property type="entry name" value="MULTIDRUG EXPORT PROTEIN MEPA"/>
    <property type="match status" value="1"/>
</dbReference>
<keyword evidence="8 10" id="KW-0472">Membrane</keyword>
<feature type="transmembrane region" description="Helical" evidence="10">
    <location>
        <begin position="136"/>
        <end position="157"/>
    </location>
</feature>
<keyword evidence="12" id="KW-1185">Reference proteome</keyword>
<dbReference type="CDD" id="cd13143">
    <property type="entry name" value="MATE_MepA_like"/>
    <property type="match status" value="1"/>
</dbReference>
<evidence type="ECO:0000256" key="3">
    <source>
        <dbReference type="ARBA" id="ARBA00022106"/>
    </source>
</evidence>
<keyword evidence="4" id="KW-0813">Transport</keyword>
<keyword evidence="7 10" id="KW-1133">Transmembrane helix</keyword>
<feature type="transmembrane region" description="Helical" evidence="10">
    <location>
        <begin position="357"/>
        <end position="381"/>
    </location>
</feature>
<dbReference type="InterPro" id="IPR045070">
    <property type="entry name" value="MATE_MepA-like"/>
</dbReference>
<feature type="transmembrane region" description="Helical" evidence="10">
    <location>
        <begin position="12"/>
        <end position="36"/>
    </location>
</feature>
<organism evidence="11 12">
    <name type="scientific">Paenibacillus wenxiniae</name>
    <dbReference type="NCBI Taxonomy" id="1636843"/>
    <lineage>
        <taxon>Bacteria</taxon>
        <taxon>Bacillati</taxon>
        <taxon>Bacillota</taxon>
        <taxon>Bacilli</taxon>
        <taxon>Bacillales</taxon>
        <taxon>Paenibacillaceae</taxon>
        <taxon>Paenibacillus</taxon>
    </lineage>
</organism>
<sequence>MNQFQRLGEEKIGRLLVQFSLPAMIAMLVGALYNLIDRIFIGHSVGALGIAGITIGLPIMLLMWAGGTLVGVGGSSLVSIKLGEKKLEEADRIVGNSFLLLIVISILITLAGLFFVTPLLQTYGASSEVLPYAKDYMVYIFAGTVLMLVGFGMNNFIRAEGNPKKAMITMILGPLLNIAFAPLFIFGFGWGMKGAALATVLAQAVSTFFVLAHFYGRKSTLKIRLNHIKPDGAVMGKILALGAAPFVMQAMSSLLNVLINNNMVKYGGDIAVSGMGVVGSVQALVMMSIMGINPGVQPIIGYNYGAEKFDRVKKALTYALIAATVIPCLAFLMAQLFPEQMIAAFSSDKELIAFGSHAFRVYLLLLPIIGIQVIGSGYFMAIGKAKQAMFLSLARQVLIFIPALLILPRFFGVEGVLFSGPLTDLIATAVTGILLLSELRNLNKDKRTNASVQMSAVEK</sequence>
<proteinExistence type="inferred from homology"/>
<evidence type="ECO:0000256" key="2">
    <source>
        <dbReference type="ARBA" id="ARBA00008417"/>
    </source>
</evidence>
<accession>A0ABW4RNM6</accession>
<feature type="transmembrane region" description="Helical" evidence="10">
    <location>
        <begin position="93"/>
        <end position="116"/>
    </location>
</feature>
<comment type="similarity">
    <text evidence="2">Belongs to the multi antimicrobial extrusion (MATE) (TC 2.A.66.1) family. MepA subfamily.</text>
</comment>
<feature type="transmembrane region" description="Helical" evidence="10">
    <location>
        <begin position="393"/>
        <end position="411"/>
    </location>
</feature>
<keyword evidence="9" id="KW-0046">Antibiotic resistance</keyword>
<keyword evidence="5" id="KW-1003">Cell membrane</keyword>
<gene>
    <name evidence="11" type="ORF">ACFSC9_20420</name>
</gene>
<evidence type="ECO:0000256" key="1">
    <source>
        <dbReference type="ARBA" id="ARBA00004651"/>
    </source>
</evidence>
<reference evidence="12" key="1">
    <citation type="journal article" date="2019" name="Int. J. Syst. Evol. Microbiol.">
        <title>The Global Catalogue of Microorganisms (GCM) 10K type strain sequencing project: providing services to taxonomists for standard genome sequencing and annotation.</title>
        <authorList>
            <consortium name="The Broad Institute Genomics Platform"/>
            <consortium name="The Broad Institute Genome Sequencing Center for Infectious Disease"/>
            <person name="Wu L."/>
            <person name="Ma J."/>
        </authorList>
    </citation>
    <scope>NUCLEOTIDE SEQUENCE [LARGE SCALE GENOMIC DNA]</scope>
    <source>
        <strain evidence="12">CCUG 54950</strain>
    </source>
</reference>
<feature type="transmembrane region" description="Helical" evidence="10">
    <location>
        <begin position="238"/>
        <end position="259"/>
    </location>
</feature>
<feature type="transmembrane region" description="Helical" evidence="10">
    <location>
        <begin position="271"/>
        <end position="294"/>
    </location>
</feature>
<evidence type="ECO:0000256" key="4">
    <source>
        <dbReference type="ARBA" id="ARBA00022448"/>
    </source>
</evidence>
<dbReference type="PIRSF" id="PIRSF006603">
    <property type="entry name" value="DinF"/>
    <property type="match status" value="1"/>
</dbReference>
<evidence type="ECO:0000256" key="10">
    <source>
        <dbReference type="SAM" id="Phobius"/>
    </source>
</evidence>
<feature type="transmembrane region" description="Helical" evidence="10">
    <location>
        <begin position="196"/>
        <end position="217"/>
    </location>
</feature>
<evidence type="ECO:0000256" key="9">
    <source>
        <dbReference type="ARBA" id="ARBA00023251"/>
    </source>
</evidence>